<comment type="caution">
    <text evidence="2">The sequence shown here is derived from an EMBL/GenBank/DDBJ whole genome shotgun (WGS) entry which is preliminary data.</text>
</comment>
<dbReference type="Proteomes" id="UP000324897">
    <property type="component" value="Chromosome 6"/>
</dbReference>
<dbReference type="AlphaFoldDB" id="A0A5J9WQ68"/>
<dbReference type="Gramene" id="TVU50106">
    <property type="protein sequence ID" value="TVU50106"/>
    <property type="gene ID" value="EJB05_01463"/>
</dbReference>
<keyword evidence="3" id="KW-1185">Reference proteome</keyword>
<accession>A0A5J9WQ68</accession>
<reference evidence="2 3" key="1">
    <citation type="journal article" date="2019" name="Sci. Rep.">
        <title>A high-quality genome of Eragrostis curvula grass provides insights into Poaceae evolution and supports new strategies to enhance forage quality.</title>
        <authorList>
            <person name="Carballo J."/>
            <person name="Santos B.A.C.M."/>
            <person name="Zappacosta D."/>
            <person name="Garbus I."/>
            <person name="Selva J.P."/>
            <person name="Gallo C.A."/>
            <person name="Diaz A."/>
            <person name="Albertini E."/>
            <person name="Caccamo M."/>
            <person name="Echenique V."/>
        </authorList>
    </citation>
    <scope>NUCLEOTIDE SEQUENCE [LARGE SCALE GENOMIC DNA]</scope>
    <source>
        <strain evidence="3">cv. Victoria</strain>
        <tissue evidence="2">Leaf</tissue>
    </source>
</reference>
<name>A0A5J9WQ68_9POAL</name>
<gene>
    <name evidence="2" type="ORF">EJB05_01463</name>
</gene>
<evidence type="ECO:0000313" key="2">
    <source>
        <dbReference type="EMBL" id="TVU50106.1"/>
    </source>
</evidence>
<sequence length="83" mass="9003">MVRRIGLKQPGRAPARHRAGQLQSLLSRQKELLSRRPTPIVRFPLQLFLTDGARIPAARWRCGAIAKAAALAAGACGYELLGS</sequence>
<evidence type="ECO:0000313" key="3">
    <source>
        <dbReference type="Proteomes" id="UP000324897"/>
    </source>
</evidence>
<protein>
    <submittedName>
        <fullName evidence="2">Uncharacterized protein</fullName>
    </submittedName>
</protein>
<proteinExistence type="predicted"/>
<evidence type="ECO:0000256" key="1">
    <source>
        <dbReference type="SAM" id="MobiDB-lite"/>
    </source>
</evidence>
<organism evidence="2 3">
    <name type="scientific">Eragrostis curvula</name>
    <name type="common">weeping love grass</name>
    <dbReference type="NCBI Taxonomy" id="38414"/>
    <lineage>
        <taxon>Eukaryota</taxon>
        <taxon>Viridiplantae</taxon>
        <taxon>Streptophyta</taxon>
        <taxon>Embryophyta</taxon>
        <taxon>Tracheophyta</taxon>
        <taxon>Spermatophyta</taxon>
        <taxon>Magnoliopsida</taxon>
        <taxon>Liliopsida</taxon>
        <taxon>Poales</taxon>
        <taxon>Poaceae</taxon>
        <taxon>PACMAD clade</taxon>
        <taxon>Chloridoideae</taxon>
        <taxon>Eragrostideae</taxon>
        <taxon>Eragrostidinae</taxon>
        <taxon>Eragrostis</taxon>
    </lineage>
</organism>
<dbReference type="EMBL" id="RWGY01000002">
    <property type="protein sequence ID" value="TVU50106.1"/>
    <property type="molecule type" value="Genomic_DNA"/>
</dbReference>
<feature type="region of interest" description="Disordered" evidence="1">
    <location>
        <begin position="1"/>
        <end position="20"/>
    </location>
</feature>
<feature type="non-terminal residue" evidence="2">
    <location>
        <position position="1"/>
    </location>
</feature>